<evidence type="ECO:0000313" key="2">
    <source>
        <dbReference type="Proteomes" id="UP000499080"/>
    </source>
</evidence>
<evidence type="ECO:0000313" key="1">
    <source>
        <dbReference type="EMBL" id="GBO32015.1"/>
    </source>
</evidence>
<gene>
    <name evidence="1" type="ORF">AVEN_60701_1</name>
</gene>
<keyword evidence="2" id="KW-1185">Reference proteome</keyword>
<name>A0A4Y2W3Z3_ARAVE</name>
<accession>A0A4Y2W3Z3</accession>
<comment type="caution">
    <text evidence="1">The sequence shown here is derived from an EMBL/GenBank/DDBJ whole genome shotgun (WGS) entry which is preliminary data.</text>
</comment>
<dbReference type="Proteomes" id="UP000499080">
    <property type="component" value="Unassembled WGS sequence"/>
</dbReference>
<dbReference type="EMBL" id="BGPR01055437">
    <property type="protein sequence ID" value="GBO32015.1"/>
    <property type="molecule type" value="Genomic_DNA"/>
</dbReference>
<proteinExistence type="predicted"/>
<protein>
    <submittedName>
        <fullName evidence="1">Uncharacterized protein</fullName>
    </submittedName>
</protein>
<organism evidence="1 2">
    <name type="scientific">Araneus ventricosus</name>
    <name type="common">Orbweaver spider</name>
    <name type="synonym">Epeira ventricosa</name>
    <dbReference type="NCBI Taxonomy" id="182803"/>
    <lineage>
        <taxon>Eukaryota</taxon>
        <taxon>Metazoa</taxon>
        <taxon>Ecdysozoa</taxon>
        <taxon>Arthropoda</taxon>
        <taxon>Chelicerata</taxon>
        <taxon>Arachnida</taxon>
        <taxon>Araneae</taxon>
        <taxon>Araneomorphae</taxon>
        <taxon>Entelegynae</taxon>
        <taxon>Araneoidea</taxon>
        <taxon>Araneidae</taxon>
        <taxon>Araneus</taxon>
    </lineage>
</organism>
<sequence length="157" mass="17736">MSWVWRFIGYGTLSANPRRHDEATQGSDILTVQRGIQRGRQRPSSSTPVLDMDSGALDLGQTSEYRSWTSASEKPQLRFTSTFHLTHSKSRYGQGLRQAETPPKAKLPIFEVVNKSPRKIFKGWQTRKSLSSLIPEPSGLAMPERRLLQLFTASSFL</sequence>
<reference evidence="1 2" key="1">
    <citation type="journal article" date="2019" name="Sci. Rep.">
        <title>Orb-weaving spider Araneus ventricosus genome elucidates the spidroin gene catalogue.</title>
        <authorList>
            <person name="Kono N."/>
            <person name="Nakamura H."/>
            <person name="Ohtoshi R."/>
            <person name="Moran D.A.P."/>
            <person name="Shinohara A."/>
            <person name="Yoshida Y."/>
            <person name="Fujiwara M."/>
            <person name="Mori M."/>
            <person name="Tomita M."/>
            <person name="Arakawa K."/>
        </authorList>
    </citation>
    <scope>NUCLEOTIDE SEQUENCE [LARGE SCALE GENOMIC DNA]</scope>
</reference>
<dbReference type="AlphaFoldDB" id="A0A4Y2W3Z3"/>